<organism evidence="7 8">
    <name type="scientific">Hansschlegelia beijingensis</name>
    <dbReference type="NCBI Taxonomy" id="1133344"/>
    <lineage>
        <taxon>Bacteria</taxon>
        <taxon>Pseudomonadati</taxon>
        <taxon>Pseudomonadota</taxon>
        <taxon>Alphaproteobacteria</taxon>
        <taxon>Hyphomicrobiales</taxon>
        <taxon>Methylopilaceae</taxon>
        <taxon>Hansschlegelia</taxon>
    </lineage>
</organism>
<dbReference type="GO" id="GO:0003677">
    <property type="term" value="F:DNA binding"/>
    <property type="evidence" value="ECO:0007669"/>
    <property type="project" value="UniProtKB-KW"/>
</dbReference>
<dbReference type="SUPFAM" id="SSF46785">
    <property type="entry name" value="Winged helix' DNA-binding domain"/>
    <property type="match status" value="1"/>
</dbReference>
<keyword evidence="2" id="KW-0238">DNA-binding</keyword>
<dbReference type="PROSITE" id="PS50042">
    <property type="entry name" value="CNMP_BINDING_3"/>
    <property type="match status" value="1"/>
</dbReference>
<evidence type="ECO:0000256" key="4">
    <source>
        <dbReference type="ARBA" id="ARBA00023231"/>
    </source>
</evidence>
<dbReference type="InterPro" id="IPR050397">
    <property type="entry name" value="Env_Response_Regulators"/>
</dbReference>
<dbReference type="InterPro" id="IPR014710">
    <property type="entry name" value="RmlC-like_jellyroll"/>
</dbReference>
<dbReference type="InterPro" id="IPR018490">
    <property type="entry name" value="cNMP-bd_dom_sf"/>
</dbReference>
<dbReference type="FunFam" id="1.10.10.10:FF:000028">
    <property type="entry name" value="Fumarate/nitrate reduction transcriptional regulator Fnr"/>
    <property type="match status" value="1"/>
</dbReference>
<sequence>MVQVRVAAYPVNGIDEFLAGTRSDPASHCVNCSARHLSVCSALKPEDLLYTHQLSETVRIPAGETVFIAGEPARSVYTIKSGTLRLYRILPDGRRQIVGFIGAGDFLGLALAGRYSYSADAVDEVCACRIDRGLYMSFMSKRPHLLRRLHEVANQELILAHDHMVLLGRRSAEEKVAAFLLSLRERMRRLGTSMVTLALPMSRADLADYLGLTIETVCRVVSKLARQKILLVVPHGVRLLDPRRLEEIGAS</sequence>
<dbReference type="InterPro" id="IPR012318">
    <property type="entry name" value="HTH_CRP"/>
</dbReference>
<dbReference type="PROSITE" id="PS51063">
    <property type="entry name" value="HTH_CRP_2"/>
    <property type="match status" value="1"/>
</dbReference>
<dbReference type="PANTHER" id="PTHR24567">
    <property type="entry name" value="CRP FAMILY TRANSCRIPTIONAL REGULATORY PROTEIN"/>
    <property type="match status" value="1"/>
</dbReference>
<dbReference type="GO" id="GO:0005829">
    <property type="term" value="C:cytosol"/>
    <property type="evidence" value="ECO:0007669"/>
    <property type="project" value="TreeGrafter"/>
</dbReference>
<dbReference type="AlphaFoldDB" id="A0A7W6GDU5"/>
<keyword evidence="1" id="KW-0805">Transcription regulation</keyword>
<dbReference type="InterPro" id="IPR036388">
    <property type="entry name" value="WH-like_DNA-bd_sf"/>
</dbReference>
<feature type="domain" description="Cyclic nucleotide-binding" evidence="5">
    <location>
        <begin position="39"/>
        <end position="108"/>
    </location>
</feature>
<dbReference type="SUPFAM" id="SSF51206">
    <property type="entry name" value="cAMP-binding domain-like"/>
    <property type="match status" value="1"/>
</dbReference>
<dbReference type="Pfam" id="PF00027">
    <property type="entry name" value="cNMP_binding"/>
    <property type="match status" value="1"/>
</dbReference>
<dbReference type="PRINTS" id="PR00034">
    <property type="entry name" value="HTHCRP"/>
</dbReference>
<dbReference type="Proteomes" id="UP000528964">
    <property type="component" value="Unassembled WGS sequence"/>
</dbReference>
<keyword evidence="8" id="KW-1185">Reference proteome</keyword>
<name>A0A7W6GDU5_9HYPH</name>
<evidence type="ECO:0000313" key="8">
    <source>
        <dbReference type="Proteomes" id="UP000528964"/>
    </source>
</evidence>
<evidence type="ECO:0000313" key="7">
    <source>
        <dbReference type="EMBL" id="MBB3971388.1"/>
    </source>
</evidence>
<dbReference type="InterPro" id="IPR036390">
    <property type="entry name" value="WH_DNA-bd_sf"/>
</dbReference>
<gene>
    <name evidence="7" type="ORF">GGR24_000021</name>
</gene>
<dbReference type="EMBL" id="JACIDR010000001">
    <property type="protein sequence ID" value="MBB3971388.1"/>
    <property type="molecule type" value="Genomic_DNA"/>
</dbReference>
<dbReference type="SMART" id="SM00419">
    <property type="entry name" value="HTH_CRP"/>
    <property type="match status" value="1"/>
</dbReference>
<evidence type="ECO:0000256" key="1">
    <source>
        <dbReference type="ARBA" id="ARBA00023015"/>
    </source>
</evidence>
<dbReference type="CDD" id="cd00092">
    <property type="entry name" value="HTH_CRP"/>
    <property type="match status" value="1"/>
</dbReference>
<evidence type="ECO:0000256" key="3">
    <source>
        <dbReference type="ARBA" id="ARBA00023163"/>
    </source>
</evidence>
<dbReference type="Pfam" id="PF13545">
    <property type="entry name" value="HTH_Crp_2"/>
    <property type="match status" value="1"/>
</dbReference>
<keyword evidence="3" id="KW-0804">Transcription</keyword>
<keyword evidence="4" id="KW-0535">Nitrogen fixation</keyword>
<evidence type="ECO:0000259" key="6">
    <source>
        <dbReference type="PROSITE" id="PS51063"/>
    </source>
</evidence>
<evidence type="ECO:0000256" key="2">
    <source>
        <dbReference type="ARBA" id="ARBA00023125"/>
    </source>
</evidence>
<dbReference type="RefSeq" id="WP_183393276.1">
    <property type="nucleotide sequence ID" value="NZ_JACIDR010000001.1"/>
</dbReference>
<reference evidence="7 8" key="1">
    <citation type="submission" date="2020-08" db="EMBL/GenBank/DDBJ databases">
        <title>Genomic Encyclopedia of Type Strains, Phase IV (KMG-IV): sequencing the most valuable type-strain genomes for metagenomic binning, comparative biology and taxonomic classification.</title>
        <authorList>
            <person name="Goeker M."/>
        </authorList>
    </citation>
    <scope>NUCLEOTIDE SEQUENCE [LARGE SCALE GENOMIC DNA]</scope>
    <source>
        <strain evidence="7 8">DSM 25481</strain>
    </source>
</reference>
<feature type="domain" description="HTH crp-type" evidence="6">
    <location>
        <begin position="170"/>
        <end position="243"/>
    </location>
</feature>
<comment type="caution">
    <text evidence="7">The sequence shown here is derived from an EMBL/GenBank/DDBJ whole genome shotgun (WGS) entry which is preliminary data.</text>
</comment>
<proteinExistence type="predicted"/>
<evidence type="ECO:0000259" key="5">
    <source>
        <dbReference type="PROSITE" id="PS50042"/>
    </source>
</evidence>
<dbReference type="CDD" id="cd00038">
    <property type="entry name" value="CAP_ED"/>
    <property type="match status" value="1"/>
</dbReference>
<dbReference type="GO" id="GO:0003700">
    <property type="term" value="F:DNA-binding transcription factor activity"/>
    <property type="evidence" value="ECO:0007669"/>
    <property type="project" value="TreeGrafter"/>
</dbReference>
<dbReference type="SMART" id="SM00100">
    <property type="entry name" value="cNMP"/>
    <property type="match status" value="1"/>
</dbReference>
<protein>
    <submittedName>
        <fullName evidence="7">CRP/FNR family transcriptional regulator</fullName>
    </submittedName>
</protein>
<dbReference type="InterPro" id="IPR000595">
    <property type="entry name" value="cNMP-bd_dom"/>
</dbReference>
<dbReference type="Gene3D" id="2.60.120.10">
    <property type="entry name" value="Jelly Rolls"/>
    <property type="match status" value="1"/>
</dbReference>
<accession>A0A7W6GDU5</accession>
<dbReference type="Gene3D" id="1.10.10.10">
    <property type="entry name" value="Winged helix-like DNA-binding domain superfamily/Winged helix DNA-binding domain"/>
    <property type="match status" value="1"/>
</dbReference>
<dbReference type="PANTHER" id="PTHR24567:SF75">
    <property type="entry name" value="FUMARATE AND NITRATE REDUCTION REGULATORY PROTEIN"/>
    <property type="match status" value="1"/>
</dbReference>